<dbReference type="OrthoDB" id="9785847at2"/>
<reference evidence="2 3" key="1">
    <citation type="submission" date="2016-03" db="EMBL/GenBank/DDBJ databases">
        <title>Complete genome sequence of a soil Actinobacterium, Nocardioides dokdonensis FR1436.</title>
        <authorList>
            <person name="Kwon S.-K."/>
            <person name="Kim K."/>
            <person name="Kim J.F."/>
        </authorList>
    </citation>
    <scope>NUCLEOTIDE SEQUENCE [LARGE SCALE GENOMIC DNA]</scope>
    <source>
        <strain evidence="2 3">FR1436</strain>
    </source>
</reference>
<evidence type="ECO:0000313" key="2">
    <source>
        <dbReference type="EMBL" id="ANH36666.1"/>
    </source>
</evidence>
<gene>
    <name evidence="2" type="ORF">I601_0212</name>
</gene>
<dbReference type="RefSeq" id="WP_068105290.1">
    <property type="nucleotide sequence ID" value="NZ_CP015079.1"/>
</dbReference>
<dbReference type="Gene3D" id="3.40.50.1820">
    <property type="entry name" value="alpha/beta hydrolase"/>
    <property type="match status" value="1"/>
</dbReference>
<dbReference type="EMBL" id="CP015079">
    <property type="protein sequence ID" value="ANH36666.1"/>
    <property type="molecule type" value="Genomic_DNA"/>
</dbReference>
<dbReference type="GO" id="GO:0047372">
    <property type="term" value="F:monoacylglycerol lipase activity"/>
    <property type="evidence" value="ECO:0007669"/>
    <property type="project" value="TreeGrafter"/>
</dbReference>
<proteinExistence type="predicted"/>
<dbReference type="PRINTS" id="PR00412">
    <property type="entry name" value="EPOXHYDRLASE"/>
</dbReference>
<dbReference type="Proteomes" id="UP000077868">
    <property type="component" value="Chromosome"/>
</dbReference>
<dbReference type="InterPro" id="IPR050266">
    <property type="entry name" value="AB_hydrolase_sf"/>
</dbReference>
<dbReference type="PANTHER" id="PTHR43798:SF5">
    <property type="entry name" value="MONOACYLGLYCEROL LIPASE ABHD6"/>
    <property type="match status" value="1"/>
</dbReference>
<feature type="domain" description="AB hydrolase-1" evidence="1">
    <location>
        <begin position="23"/>
        <end position="133"/>
    </location>
</feature>
<dbReference type="PRINTS" id="PR00111">
    <property type="entry name" value="ABHYDROLASE"/>
</dbReference>
<accession>A0A1A9GF13</accession>
<dbReference type="STRING" id="1300347.I601_0212"/>
<sequence length="265" mass="27998">MEHVEVNGTRLAYVDAGPRDGEVVLLSHSLFFDHSMFEPLTALLNEAGYRTVAYDHRGQGASAPAADRDELSMDNLTADAAALIEALEIGPVHAVGNSMGGFITLRLAARHPELVRTVAALGASSEEEHKLAEFAPLVETLGEQGGAPVIDVLLYIMFGDASLAVGGPVVEHWREKMLALGPSIGDAAHQVIHRTRIVEELAGCSVPILALAGEQDHAYPQPISGSNIARATGGRDETVADAGHSLALEKPQEAADLLLTFFKSA</sequence>
<dbReference type="GO" id="GO:0046464">
    <property type="term" value="P:acylglycerol catabolic process"/>
    <property type="evidence" value="ECO:0007669"/>
    <property type="project" value="TreeGrafter"/>
</dbReference>
<keyword evidence="3" id="KW-1185">Reference proteome</keyword>
<dbReference type="EC" id="3.1.1.2" evidence="2"/>
<dbReference type="GO" id="GO:0016020">
    <property type="term" value="C:membrane"/>
    <property type="evidence" value="ECO:0007669"/>
    <property type="project" value="TreeGrafter"/>
</dbReference>
<organism evidence="2 3">
    <name type="scientific">Nocardioides dokdonensis FR1436</name>
    <dbReference type="NCBI Taxonomy" id="1300347"/>
    <lineage>
        <taxon>Bacteria</taxon>
        <taxon>Bacillati</taxon>
        <taxon>Actinomycetota</taxon>
        <taxon>Actinomycetes</taxon>
        <taxon>Propionibacteriales</taxon>
        <taxon>Nocardioidaceae</taxon>
        <taxon>Nocardioides</taxon>
    </lineage>
</organism>
<evidence type="ECO:0000259" key="1">
    <source>
        <dbReference type="Pfam" id="PF00561"/>
    </source>
</evidence>
<evidence type="ECO:0000313" key="3">
    <source>
        <dbReference type="Proteomes" id="UP000077868"/>
    </source>
</evidence>
<dbReference type="KEGG" id="ndk:I601_0212"/>
<dbReference type="PANTHER" id="PTHR43798">
    <property type="entry name" value="MONOACYLGLYCEROL LIPASE"/>
    <property type="match status" value="1"/>
</dbReference>
<dbReference type="Pfam" id="PF00561">
    <property type="entry name" value="Abhydrolase_1"/>
    <property type="match status" value="1"/>
</dbReference>
<dbReference type="InterPro" id="IPR000073">
    <property type="entry name" value="AB_hydrolase_1"/>
</dbReference>
<dbReference type="InterPro" id="IPR000639">
    <property type="entry name" value="Epox_hydrolase-like"/>
</dbReference>
<dbReference type="AlphaFoldDB" id="A0A1A9GF13"/>
<name>A0A1A9GF13_9ACTN</name>
<dbReference type="PATRIC" id="fig|1300347.3.peg.214"/>
<protein>
    <submittedName>
        <fullName evidence="2">Arylesterase</fullName>
        <ecNumber evidence="2">3.1.1.2</ecNumber>
    </submittedName>
</protein>
<dbReference type="InterPro" id="IPR029058">
    <property type="entry name" value="AB_hydrolase_fold"/>
</dbReference>
<dbReference type="SUPFAM" id="SSF53474">
    <property type="entry name" value="alpha/beta-Hydrolases"/>
    <property type="match status" value="1"/>
</dbReference>
<keyword evidence="2" id="KW-0378">Hydrolase</keyword>
<dbReference type="GO" id="GO:0004064">
    <property type="term" value="F:arylesterase activity"/>
    <property type="evidence" value="ECO:0007669"/>
    <property type="project" value="UniProtKB-EC"/>
</dbReference>